<evidence type="ECO:0000313" key="5">
    <source>
        <dbReference type="Proteomes" id="UP000289784"/>
    </source>
</evidence>
<evidence type="ECO:0000256" key="3">
    <source>
        <dbReference type="ARBA" id="ARBA00022691"/>
    </source>
</evidence>
<reference evidence="4 5" key="1">
    <citation type="submission" date="2019-01" db="EMBL/GenBank/DDBJ databases">
        <title>Pseudoxanthomonas composti sp. nov., isolated from compost.</title>
        <authorList>
            <person name="Yang G."/>
        </authorList>
    </citation>
    <scope>NUCLEOTIDE SEQUENCE [LARGE SCALE GENOMIC DNA]</scope>
    <source>
        <strain evidence="4 5">GSS15</strain>
    </source>
</reference>
<comment type="caution">
    <text evidence="4">The sequence shown here is derived from an EMBL/GenBank/DDBJ whole genome shotgun (WGS) entry which is preliminary data.</text>
</comment>
<dbReference type="Pfam" id="PF01596">
    <property type="entry name" value="Methyltransf_3"/>
    <property type="match status" value="1"/>
</dbReference>
<evidence type="ECO:0000256" key="1">
    <source>
        <dbReference type="ARBA" id="ARBA00022603"/>
    </source>
</evidence>
<keyword evidence="2 4" id="KW-0808">Transferase</keyword>
<dbReference type="PROSITE" id="PS51682">
    <property type="entry name" value="SAM_OMT_I"/>
    <property type="match status" value="1"/>
</dbReference>
<keyword evidence="1 4" id="KW-0489">Methyltransferase</keyword>
<dbReference type="PANTHER" id="PTHR43167:SF1">
    <property type="entry name" value="PUTATIVE (AFU_ORTHOLOGUE AFUA_6G01830)-RELATED"/>
    <property type="match status" value="1"/>
</dbReference>
<dbReference type="Proteomes" id="UP000289784">
    <property type="component" value="Unassembled WGS sequence"/>
</dbReference>
<gene>
    <name evidence="4" type="ORF">EPA99_17915</name>
</gene>
<keyword evidence="3" id="KW-0949">S-adenosyl-L-methionine</keyword>
<dbReference type="CDD" id="cd02440">
    <property type="entry name" value="AdoMet_MTases"/>
    <property type="match status" value="1"/>
</dbReference>
<dbReference type="AlphaFoldDB" id="A0A4V1N0N7"/>
<dbReference type="PANTHER" id="PTHR43167">
    <property type="entry name" value="PUTATIVE (AFU_ORTHOLOGUE AFUA_6G01830)-RELATED"/>
    <property type="match status" value="1"/>
</dbReference>
<dbReference type="OrthoDB" id="9799672at2"/>
<dbReference type="SUPFAM" id="SSF53335">
    <property type="entry name" value="S-adenosyl-L-methionine-dependent methyltransferases"/>
    <property type="match status" value="1"/>
</dbReference>
<proteinExistence type="predicted"/>
<accession>A0A4V1N0N7</accession>
<name>A0A4V1N0N7_9GAMM</name>
<dbReference type="EMBL" id="SAWZ01000014">
    <property type="protein sequence ID" value="RXQ99715.1"/>
    <property type="molecule type" value="Genomic_DNA"/>
</dbReference>
<dbReference type="RefSeq" id="WP_129472626.1">
    <property type="nucleotide sequence ID" value="NZ_SAWZ01000014.1"/>
</dbReference>
<protein>
    <submittedName>
        <fullName evidence="4">Methyltransferase domain-containing protein</fullName>
    </submittedName>
</protein>
<dbReference type="Gene3D" id="3.40.50.150">
    <property type="entry name" value="Vaccinia Virus protein VP39"/>
    <property type="match status" value="1"/>
</dbReference>
<sequence>MDDLQALKDELARFGADNDAVQTARGKRMLNITPDTGQLLAVLVHAMQARQVLEVGTSNGYSTLWLAEAAAAIGGHVTTLEYAQDKADLAAANFARAGLQASITQVLGDAGRWLEDAADASVDLLFLDSDRGAYLDWWPHLRRVLKPGGGLMVVDNATSHAQEMAGFMQAVRADAAFRCSEVPVGNGQFMVVRAAA</sequence>
<dbReference type="GO" id="GO:0032259">
    <property type="term" value="P:methylation"/>
    <property type="evidence" value="ECO:0007669"/>
    <property type="project" value="UniProtKB-KW"/>
</dbReference>
<evidence type="ECO:0000313" key="4">
    <source>
        <dbReference type="EMBL" id="RXQ99715.1"/>
    </source>
</evidence>
<dbReference type="InterPro" id="IPR002935">
    <property type="entry name" value="SAM_O-MeTrfase"/>
</dbReference>
<keyword evidence="5" id="KW-1185">Reference proteome</keyword>
<dbReference type="GO" id="GO:0008171">
    <property type="term" value="F:O-methyltransferase activity"/>
    <property type="evidence" value="ECO:0007669"/>
    <property type="project" value="InterPro"/>
</dbReference>
<dbReference type="InterPro" id="IPR029063">
    <property type="entry name" value="SAM-dependent_MTases_sf"/>
</dbReference>
<evidence type="ECO:0000256" key="2">
    <source>
        <dbReference type="ARBA" id="ARBA00022679"/>
    </source>
</evidence>
<organism evidence="4 5">
    <name type="scientific">Pseudoxanthomonas composti</name>
    <dbReference type="NCBI Taxonomy" id="2137479"/>
    <lineage>
        <taxon>Bacteria</taxon>
        <taxon>Pseudomonadati</taxon>
        <taxon>Pseudomonadota</taxon>
        <taxon>Gammaproteobacteria</taxon>
        <taxon>Lysobacterales</taxon>
        <taxon>Lysobacteraceae</taxon>
        <taxon>Pseudoxanthomonas</taxon>
    </lineage>
</organism>